<evidence type="ECO:0000256" key="3">
    <source>
        <dbReference type="ARBA" id="ARBA00022448"/>
    </source>
</evidence>
<dbReference type="GO" id="GO:0009279">
    <property type="term" value="C:cell outer membrane"/>
    <property type="evidence" value="ECO:0007669"/>
    <property type="project" value="UniProtKB-SubCell"/>
</dbReference>
<feature type="region of interest" description="Disordered" evidence="12">
    <location>
        <begin position="327"/>
        <end position="346"/>
    </location>
</feature>
<accession>A0A1I7KVL1</accession>
<sequence length="673" mass="73403">MADSARRNDTAAKIVINQAEIAKFGDPSVLDVMKRLPGLTVSDSSVRMRGLGNGYTQILLNGERPPAGFSLDSLAPDMVERIEIIRAATAEFSTQSIAGTVNIVLKKAVAKASREIKSGVGAGPGSRSQQLNLAMSNKIDAFSYTLGATLLHQNAHLAPVESVDRRDAAGKRLQQYETRSDNDNAYTAVNLNARLNWKLDGIDSVTWQTFVADGRAHGAGEQSTSTSAGQRHPYAALQTSYFGNTTSVRSDVSWVAGIGGTGRLDTKIGVALSDNQRGLFRVARNDAATPVLDRDYVSDIQDEGLSWSGKLSMPWARGHALGIGWDTGHNRRGERENQVDRVPPGNVPFDFDNGFDARITRVALYAQDEWDISPAWSIYLGMRGEAMRSRTSGAGIPTSRSQLQVLSPLAQTLWKVPGAKGDQLRLALTRTFKAPELSRMVPRHFYTSFNTEISPDFTGNPRLKPELARGVDFAYEHYWAEGALVSASASVREIEGLIRGEVAYNGGRWVAVPQNLGTAHVRGIELESKFPLKAVMDTAAQVDLRASVSRNWSRVEGVPGPDNRLNGQPRWSANFGADYAKGAWSGGASLALVAGGWTRDALYESKLRSAQRALEAYAVHKFGPRSQLRFTVLNLLKVGQSGSARYADPYGSVQSDERRAGYVSWRAQHEYRF</sequence>
<evidence type="ECO:0000256" key="6">
    <source>
        <dbReference type="ARBA" id="ARBA00023077"/>
    </source>
</evidence>
<dbReference type="InterPro" id="IPR012910">
    <property type="entry name" value="Plug_dom"/>
</dbReference>
<dbReference type="Gene3D" id="2.40.170.20">
    <property type="entry name" value="TonB-dependent receptor, beta-barrel domain"/>
    <property type="match status" value="1"/>
</dbReference>
<evidence type="ECO:0000256" key="4">
    <source>
        <dbReference type="ARBA" id="ARBA00022452"/>
    </source>
</evidence>
<evidence type="ECO:0000256" key="11">
    <source>
        <dbReference type="RuleBase" id="RU003357"/>
    </source>
</evidence>
<dbReference type="InterPro" id="IPR039426">
    <property type="entry name" value="TonB-dep_rcpt-like"/>
</dbReference>
<evidence type="ECO:0000256" key="7">
    <source>
        <dbReference type="ARBA" id="ARBA00023136"/>
    </source>
</evidence>
<dbReference type="PROSITE" id="PS52016">
    <property type="entry name" value="TONB_DEPENDENT_REC_3"/>
    <property type="match status" value="1"/>
</dbReference>
<dbReference type="InterPro" id="IPR036942">
    <property type="entry name" value="Beta-barrel_TonB_sf"/>
</dbReference>
<evidence type="ECO:0000256" key="9">
    <source>
        <dbReference type="ARBA" id="ARBA00023237"/>
    </source>
</evidence>
<proteinExistence type="inferred from homology"/>
<keyword evidence="4 10" id="KW-1134">Transmembrane beta strand</keyword>
<evidence type="ECO:0000313" key="16">
    <source>
        <dbReference type="Proteomes" id="UP000199391"/>
    </source>
</evidence>
<keyword evidence="5 10" id="KW-0812">Transmembrane</keyword>
<organism evidence="15 16">
    <name type="scientific">Pseudoduganella namucuonensis</name>
    <dbReference type="NCBI Taxonomy" id="1035707"/>
    <lineage>
        <taxon>Bacteria</taxon>
        <taxon>Pseudomonadati</taxon>
        <taxon>Pseudomonadota</taxon>
        <taxon>Betaproteobacteria</taxon>
        <taxon>Burkholderiales</taxon>
        <taxon>Oxalobacteraceae</taxon>
        <taxon>Telluria group</taxon>
        <taxon>Pseudoduganella</taxon>
    </lineage>
</organism>
<evidence type="ECO:0000256" key="1">
    <source>
        <dbReference type="ARBA" id="ARBA00004571"/>
    </source>
</evidence>
<comment type="similarity">
    <text evidence="2 10 11">Belongs to the TonB-dependent receptor family.</text>
</comment>
<protein>
    <submittedName>
        <fullName evidence="15">Outer membrane receptor proteins, mostly Fe transport</fullName>
    </submittedName>
</protein>
<dbReference type="InterPro" id="IPR000531">
    <property type="entry name" value="Beta-barrel_TonB"/>
</dbReference>
<dbReference type="Gene3D" id="2.170.130.10">
    <property type="entry name" value="TonB-dependent receptor, plug domain"/>
    <property type="match status" value="1"/>
</dbReference>
<dbReference type="Proteomes" id="UP000199391">
    <property type="component" value="Unassembled WGS sequence"/>
</dbReference>
<dbReference type="EMBL" id="FPBO01000020">
    <property type="protein sequence ID" value="SFV01513.1"/>
    <property type="molecule type" value="Genomic_DNA"/>
</dbReference>
<comment type="subcellular location">
    <subcellularLocation>
        <location evidence="1 10">Cell outer membrane</location>
        <topology evidence="1 10">Multi-pass membrane protein</topology>
    </subcellularLocation>
</comment>
<evidence type="ECO:0000313" key="15">
    <source>
        <dbReference type="EMBL" id="SFV01513.1"/>
    </source>
</evidence>
<dbReference type="STRING" id="1035707.SAMN05216552_102034"/>
<feature type="domain" description="TonB-dependent receptor-like beta-barrel" evidence="13">
    <location>
        <begin position="176"/>
        <end position="619"/>
    </location>
</feature>
<dbReference type="PANTHER" id="PTHR40980">
    <property type="entry name" value="PLUG DOMAIN-CONTAINING PROTEIN"/>
    <property type="match status" value="1"/>
</dbReference>
<keyword evidence="16" id="KW-1185">Reference proteome</keyword>
<dbReference type="Pfam" id="PF00593">
    <property type="entry name" value="TonB_dep_Rec_b-barrel"/>
    <property type="match status" value="1"/>
</dbReference>
<dbReference type="PANTHER" id="PTHR40980:SF4">
    <property type="entry name" value="TONB-DEPENDENT RECEPTOR-LIKE BETA-BARREL DOMAIN-CONTAINING PROTEIN"/>
    <property type="match status" value="1"/>
</dbReference>
<keyword evidence="7 10" id="KW-0472">Membrane</keyword>
<evidence type="ECO:0000256" key="12">
    <source>
        <dbReference type="SAM" id="MobiDB-lite"/>
    </source>
</evidence>
<dbReference type="SUPFAM" id="SSF56935">
    <property type="entry name" value="Porins"/>
    <property type="match status" value="1"/>
</dbReference>
<evidence type="ECO:0000259" key="13">
    <source>
        <dbReference type="Pfam" id="PF00593"/>
    </source>
</evidence>
<name>A0A1I7KVL1_9BURK</name>
<dbReference type="AlphaFoldDB" id="A0A1I7KVL1"/>
<reference evidence="16" key="1">
    <citation type="submission" date="2016-10" db="EMBL/GenBank/DDBJ databases">
        <authorList>
            <person name="Varghese N."/>
            <person name="Submissions S."/>
        </authorList>
    </citation>
    <scope>NUCLEOTIDE SEQUENCE [LARGE SCALE GENOMIC DNA]</scope>
    <source>
        <strain evidence="16">CGMCC 1.11014</strain>
    </source>
</reference>
<evidence type="ECO:0000256" key="5">
    <source>
        <dbReference type="ARBA" id="ARBA00022692"/>
    </source>
</evidence>
<evidence type="ECO:0000256" key="10">
    <source>
        <dbReference type="PROSITE-ProRule" id="PRU01360"/>
    </source>
</evidence>
<feature type="compositionally biased region" description="Basic and acidic residues" evidence="12">
    <location>
        <begin position="328"/>
        <end position="339"/>
    </location>
</feature>
<evidence type="ECO:0000259" key="14">
    <source>
        <dbReference type="Pfam" id="PF07715"/>
    </source>
</evidence>
<evidence type="ECO:0000256" key="8">
    <source>
        <dbReference type="ARBA" id="ARBA00023170"/>
    </source>
</evidence>
<feature type="domain" description="TonB-dependent receptor plug" evidence="14">
    <location>
        <begin position="10"/>
        <end position="100"/>
    </location>
</feature>
<keyword evidence="3 10" id="KW-0813">Transport</keyword>
<dbReference type="InterPro" id="IPR037066">
    <property type="entry name" value="Plug_dom_sf"/>
</dbReference>
<evidence type="ECO:0000256" key="2">
    <source>
        <dbReference type="ARBA" id="ARBA00009810"/>
    </source>
</evidence>
<keyword evidence="9 10" id="KW-0998">Cell outer membrane</keyword>
<gene>
    <name evidence="15" type="ORF">SAMN05216552_102034</name>
</gene>
<dbReference type="RefSeq" id="WP_177307366.1">
    <property type="nucleotide sequence ID" value="NZ_FPBO01000020.1"/>
</dbReference>
<dbReference type="Pfam" id="PF07715">
    <property type="entry name" value="Plug"/>
    <property type="match status" value="1"/>
</dbReference>
<keyword evidence="8 15" id="KW-0675">Receptor</keyword>
<keyword evidence="6 11" id="KW-0798">TonB box</keyword>